<dbReference type="AlphaFoldDB" id="A0A914CSL2"/>
<dbReference type="Gene3D" id="3.30.420.10">
    <property type="entry name" value="Ribonuclease H-like superfamily/Ribonuclease H"/>
    <property type="match status" value="1"/>
</dbReference>
<dbReference type="Pfam" id="PF13358">
    <property type="entry name" value="DDE_3"/>
    <property type="match status" value="1"/>
</dbReference>
<evidence type="ECO:0000313" key="2">
    <source>
        <dbReference type="Proteomes" id="UP000887540"/>
    </source>
</evidence>
<dbReference type="InterPro" id="IPR036397">
    <property type="entry name" value="RNaseH_sf"/>
</dbReference>
<protein>
    <submittedName>
        <fullName evidence="3">Tc1-like transposase DDE domain-containing protein</fullName>
    </submittedName>
</protein>
<dbReference type="Proteomes" id="UP000887540">
    <property type="component" value="Unplaced"/>
</dbReference>
<accession>A0A914CSL2</accession>
<name>A0A914CSL2_9BILA</name>
<dbReference type="WBParaSite" id="ACRNAN_scaffold1352.g31149.t1">
    <property type="protein sequence ID" value="ACRNAN_scaffold1352.g31149.t1"/>
    <property type="gene ID" value="ACRNAN_scaffold1352.g31149"/>
</dbReference>
<sequence length="129" mass="15072">MKELRAAILRMRSYGDSMGEIAKSLRIPKATVQKAIQPKLEEYEEEWTYQQDTAPSHKAKETQAWLRKNVPDFITIKEWPSYSPDLNPLDYAIWGYLEAKTCEKPHESIKSLKKAIKKAWDEMPDDMVK</sequence>
<dbReference type="GO" id="GO:0003676">
    <property type="term" value="F:nucleic acid binding"/>
    <property type="evidence" value="ECO:0007669"/>
    <property type="project" value="InterPro"/>
</dbReference>
<feature type="domain" description="Tc1-like transposase DDE" evidence="1">
    <location>
        <begin position="29"/>
        <end position="112"/>
    </location>
</feature>
<dbReference type="PANTHER" id="PTHR46068">
    <property type="entry name" value="PROTEIN CBG27172"/>
    <property type="match status" value="1"/>
</dbReference>
<evidence type="ECO:0000259" key="1">
    <source>
        <dbReference type="Pfam" id="PF13358"/>
    </source>
</evidence>
<keyword evidence="2" id="KW-1185">Reference proteome</keyword>
<evidence type="ECO:0000313" key="3">
    <source>
        <dbReference type="WBParaSite" id="ACRNAN_scaffold1352.g31149.t1"/>
    </source>
</evidence>
<dbReference type="PANTHER" id="PTHR46068:SF1">
    <property type="entry name" value="TRANSPOSASE IS30-LIKE HTH DOMAIN-CONTAINING PROTEIN"/>
    <property type="match status" value="1"/>
</dbReference>
<organism evidence="2 3">
    <name type="scientific">Acrobeloides nanus</name>
    <dbReference type="NCBI Taxonomy" id="290746"/>
    <lineage>
        <taxon>Eukaryota</taxon>
        <taxon>Metazoa</taxon>
        <taxon>Ecdysozoa</taxon>
        <taxon>Nematoda</taxon>
        <taxon>Chromadorea</taxon>
        <taxon>Rhabditida</taxon>
        <taxon>Tylenchina</taxon>
        <taxon>Cephalobomorpha</taxon>
        <taxon>Cephaloboidea</taxon>
        <taxon>Cephalobidae</taxon>
        <taxon>Acrobeloides</taxon>
    </lineage>
</organism>
<proteinExistence type="predicted"/>
<dbReference type="InterPro" id="IPR038717">
    <property type="entry name" value="Tc1-like_DDE_dom"/>
</dbReference>
<reference evidence="3" key="1">
    <citation type="submission" date="2022-11" db="UniProtKB">
        <authorList>
            <consortium name="WormBaseParasite"/>
        </authorList>
    </citation>
    <scope>IDENTIFICATION</scope>
</reference>